<sequence length="57" mass="6418">MTEEQRTATKMLLANLSSSLYDKGFLAGMKDMADIVGIDMNAIIREFEQEQYGEEIA</sequence>
<dbReference type="AlphaFoldDB" id="A0A0U4NFT9"/>
<dbReference type="KEGG" id="asoc:CB4_01778"/>
<protein>
    <submittedName>
        <fullName evidence="1">Uncharacterized protein</fullName>
    </submittedName>
</protein>
<name>A0A0U4NFT9_9BACL</name>
<dbReference type="EMBL" id="AP017312">
    <property type="protein sequence ID" value="BAU27604.1"/>
    <property type="molecule type" value="Genomic_DNA"/>
</dbReference>
<reference evidence="1 2" key="1">
    <citation type="submission" date="2015-12" db="EMBL/GenBank/DDBJ databases">
        <title>Genome sequence of Aneurinibacillus soli.</title>
        <authorList>
            <person name="Lee J.S."/>
            <person name="Lee K.C."/>
            <person name="Kim K.K."/>
            <person name="Lee B.W."/>
        </authorList>
    </citation>
    <scope>NUCLEOTIDE SEQUENCE [LARGE SCALE GENOMIC DNA]</scope>
    <source>
        <strain evidence="1 2">CB4</strain>
    </source>
</reference>
<gene>
    <name evidence="1" type="ORF">CB4_01778</name>
</gene>
<dbReference type="Proteomes" id="UP000217696">
    <property type="component" value="Chromosome"/>
</dbReference>
<dbReference type="RefSeq" id="WP_157737889.1">
    <property type="nucleotide sequence ID" value="NZ_AP017312.1"/>
</dbReference>
<accession>A0A0U4NFT9</accession>
<keyword evidence="2" id="KW-1185">Reference proteome</keyword>
<organism evidence="1 2">
    <name type="scientific">Aneurinibacillus soli</name>
    <dbReference type="NCBI Taxonomy" id="1500254"/>
    <lineage>
        <taxon>Bacteria</taxon>
        <taxon>Bacillati</taxon>
        <taxon>Bacillota</taxon>
        <taxon>Bacilli</taxon>
        <taxon>Bacillales</taxon>
        <taxon>Paenibacillaceae</taxon>
        <taxon>Aneurinibacillus group</taxon>
        <taxon>Aneurinibacillus</taxon>
    </lineage>
</organism>
<evidence type="ECO:0000313" key="2">
    <source>
        <dbReference type="Proteomes" id="UP000217696"/>
    </source>
</evidence>
<proteinExistence type="predicted"/>
<evidence type="ECO:0000313" key="1">
    <source>
        <dbReference type="EMBL" id="BAU27604.1"/>
    </source>
</evidence>